<evidence type="ECO:0000256" key="1">
    <source>
        <dbReference type="SAM" id="MobiDB-lite"/>
    </source>
</evidence>
<accession>A0ABD3P5Q2</accession>
<dbReference type="Proteomes" id="UP001516023">
    <property type="component" value="Unassembled WGS sequence"/>
</dbReference>
<sequence>MVFLEKKKKKEEEKEKSFIQHRTPTLDEQPARTPPNAADGDNDKAASSP</sequence>
<keyword evidence="3" id="KW-1185">Reference proteome</keyword>
<dbReference type="EMBL" id="JABMIG020000266">
    <property type="protein sequence ID" value="KAL3783206.1"/>
    <property type="molecule type" value="Genomic_DNA"/>
</dbReference>
<organism evidence="2 3">
    <name type="scientific">Cyclotella cryptica</name>
    <dbReference type="NCBI Taxonomy" id="29204"/>
    <lineage>
        <taxon>Eukaryota</taxon>
        <taxon>Sar</taxon>
        <taxon>Stramenopiles</taxon>
        <taxon>Ochrophyta</taxon>
        <taxon>Bacillariophyta</taxon>
        <taxon>Coscinodiscophyceae</taxon>
        <taxon>Thalassiosirophycidae</taxon>
        <taxon>Stephanodiscales</taxon>
        <taxon>Stephanodiscaceae</taxon>
        <taxon>Cyclotella</taxon>
    </lineage>
</organism>
<gene>
    <name evidence="2" type="ORF">HJC23_013549</name>
</gene>
<reference evidence="2 3" key="1">
    <citation type="journal article" date="2020" name="G3 (Bethesda)">
        <title>Improved Reference Genome for Cyclotella cryptica CCMP332, a Model for Cell Wall Morphogenesis, Salinity Adaptation, and Lipid Production in Diatoms (Bacillariophyta).</title>
        <authorList>
            <person name="Roberts W.R."/>
            <person name="Downey K.M."/>
            <person name="Ruck E.C."/>
            <person name="Traller J.C."/>
            <person name="Alverson A.J."/>
        </authorList>
    </citation>
    <scope>NUCLEOTIDE SEQUENCE [LARGE SCALE GENOMIC DNA]</scope>
    <source>
        <strain evidence="2 3">CCMP332</strain>
    </source>
</reference>
<feature type="region of interest" description="Disordered" evidence="1">
    <location>
        <begin position="1"/>
        <end position="49"/>
    </location>
</feature>
<comment type="caution">
    <text evidence="2">The sequence shown here is derived from an EMBL/GenBank/DDBJ whole genome shotgun (WGS) entry which is preliminary data.</text>
</comment>
<evidence type="ECO:0000313" key="2">
    <source>
        <dbReference type="EMBL" id="KAL3783206.1"/>
    </source>
</evidence>
<evidence type="ECO:0000313" key="3">
    <source>
        <dbReference type="Proteomes" id="UP001516023"/>
    </source>
</evidence>
<name>A0ABD3P5Q2_9STRA</name>
<dbReference type="AlphaFoldDB" id="A0ABD3P5Q2"/>
<protein>
    <submittedName>
        <fullName evidence="2">Uncharacterized protein</fullName>
    </submittedName>
</protein>
<proteinExistence type="predicted"/>